<reference evidence="1 2" key="1">
    <citation type="submission" date="2020-08" db="EMBL/GenBank/DDBJ databases">
        <title>Genomic Encyclopedia of Type Strains, Phase IV (KMG-IV): sequencing the most valuable type-strain genomes for metagenomic binning, comparative biology and taxonomic classification.</title>
        <authorList>
            <person name="Goeker M."/>
        </authorList>
    </citation>
    <scope>NUCLEOTIDE SEQUENCE [LARGE SCALE GENOMIC DNA]</scope>
    <source>
        <strain evidence="1 2">DSM 26736</strain>
    </source>
</reference>
<dbReference type="EMBL" id="JACIJF010000034">
    <property type="protein sequence ID" value="MBB5712986.1"/>
    <property type="molecule type" value="Genomic_DNA"/>
</dbReference>
<accession>A0A840YTE3</accession>
<proteinExistence type="predicted"/>
<evidence type="ECO:0000313" key="1">
    <source>
        <dbReference type="EMBL" id="MBB5712986.1"/>
    </source>
</evidence>
<protein>
    <submittedName>
        <fullName evidence="1">Uncharacterized protein</fullName>
    </submittedName>
</protein>
<name>A0A840YTE3_9SPHN</name>
<organism evidence="1 2">
    <name type="scientific">Sphingomonas xinjiangensis</name>
    <dbReference type="NCBI Taxonomy" id="643568"/>
    <lineage>
        <taxon>Bacteria</taxon>
        <taxon>Pseudomonadati</taxon>
        <taxon>Pseudomonadota</taxon>
        <taxon>Alphaproteobacteria</taxon>
        <taxon>Sphingomonadales</taxon>
        <taxon>Sphingomonadaceae</taxon>
        <taxon>Sphingomonas</taxon>
    </lineage>
</organism>
<comment type="caution">
    <text evidence="1">The sequence shown here is derived from an EMBL/GenBank/DDBJ whole genome shotgun (WGS) entry which is preliminary data.</text>
</comment>
<evidence type="ECO:0000313" key="2">
    <source>
        <dbReference type="Proteomes" id="UP000527143"/>
    </source>
</evidence>
<dbReference type="Proteomes" id="UP000527143">
    <property type="component" value="Unassembled WGS sequence"/>
</dbReference>
<gene>
    <name evidence="1" type="ORF">FHT02_004248</name>
</gene>
<sequence length="46" mass="4796">MRSIALGKAMMTGLQSALLLDIAAGQLPGITPFIGTPTALSQRRRA</sequence>
<keyword evidence="2" id="KW-1185">Reference proteome</keyword>
<dbReference type="AlphaFoldDB" id="A0A840YTE3"/>